<reference evidence="14" key="1">
    <citation type="submission" date="2025-08" db="UniProtKB">
        <authorList>
            <consortium name="RefSeq"/>
        </authorList>
    </citation>
    <scope>IDENTIFICATION</scope>
</reference>
<feature type="transmembrane region" description="Helical" evidence="12">
    <location>
        <begin position="445"/>
        <end position="463"/>
    </location>
</feature>
<dbReference type="RefSeq" id="XP_030062194.1">
    <property type="nucleotide sequence ID" value="XM_030206334.1"/>
</dbReference>
<sequence length="611" mass="69226">MSDQHPQNETTNSLKDQTTDSAFKEQTMNTSVSTYPTSHFSVNPQPSSNTSEVWKKGGRLLSALLAVNVLLIGCAFVSSGAADEVPIREKEVLSFLTAMMLLAIVWMLFQLSFTFKHKDAVLYKDSHAGPIWLRGGLVLFGICSLVLDILKIGYYVGYIRCESPIKIIYPVVQAMFVVIQTYFLWVSSKHCVQMHTQITRYGLMLVLSTNMAVWMAAVTDESVHQSKEIEEKYMAYMKEQNFTTHNFSEMENITNRGAAAVEGGSSNKCSCITNICHIFEKGFHYMYPFNIEYSLFASAITYVMWKNVGRLIDDDIHHLHRLKFCFCKQTLFIGLLAGISMIVVGLVAFISYKIKVRTNDGKDPALIIFYIFNIVCLTLMSLAAVAGSIIYRFDKRDIDKEKNPSRKLDVALLLGATLGQYCISYYSILAMVTISPKELLNCLNLVYALMMVIQHTVQNMFIIEGLHRPSFKHAQHEQNNDPFGLIYINKSIFTPFPNDSSSSSPSTLNHSEEPARIQTGRSTDAMHLTIQYKKNTWKSRILKELSLFLLLCNVICWIMPAFGARPQFTTGLELKFYGLSKWVILTNICLPFGIFYRMHAAASLFEVYLMT</sequence>
<keyword evidence="5 12" id="KW-0812">Transmembrane</keyword>
<feature type="transmembrane region" description="Helical" evidence="12">
    <location>
        <begin position="331"/>
        <end position="354"/>
    </location>
</feature>
<comment type="similarity">
    <text evidence="2">Belongs to the otopetrin family.</text>
</comment>
<evidence type="ECO:0000256" key="6">
    <source>
        <dbReference type="ARBA" id="ARBA00022781"/>
    </source>
</evidence>
<feature type="transmembrane region" description="Helical" evidence="12">
    <location>
        <begin position="198"/>
        <end position="218"/>
    </location>
</feature>
<feature type="transmembrane region" description="Helical" evidence="12">
    <location>
        <begin position="541"/>
        <end position="562"/>
    </location>
</feature>
<evidence type="ECO:0000256" key="8">
    <source>
        <dbReference type="ARBA" id="ARBA00023065"/>
    </source>
</evidence>
<evidence type="ECO:0000256" key="3">
    <source>
        <dbReference type="ARBA" id="ARBA00022448"/>
    </source>
</evidence>
<feature type="transmembrane region" description="Helical" evidence="12">
    <location>
        <begin position="411"/>
        <end position="433"/>
    </location>
</feature>
<organism evidence="13 14">
    <name type="scientific">Microcaecilia unicolor</name>
    <dbReference type="NCBI Taxonomy" id="1415580"/>
    <lineage>
        <taxon>Eukaryota</taxon>
        <taxon>Metazoa</taxon>
        <taxon>Chordata</taxon>
        <taxon>Craniata</taxon>
        <taxon>Vertebrata</taxon>
        <taxon>Euteleostomi</taxon>
        <taxon>Amphibia</taxon>
        <taxon>Gymnophiona</taxon>
        <taxon>Siphonopidae</taxon>
        <taxon>Microcaecilia</taxon>
    </lineage>
</organism>
<feature type="transmembrane region" description="Helical" evidence="12">
    <location>
        <begin position="60"/>
        <end position="80"/>
    </location>
</feature>
<evidence type="ECO:0000256" key="12">
    <source>
        <dbReference type="SAM" id="Phobius"/>
    </source>
</evidence>
<dbReference type="AlphaFoldDB" id="A0A6P7YH14"/>
<comment type="subcellular location">
    <subcellularLocation>
        <location evidence="1">Cell membrane</location>
        <topology evidence="1">Multi-pass membrane protein</topology>
    </subcellularLocation>
</comment>
<dbReference type="GeneID" id="115472179"/>
<dbReference type="FunCoup" id="A0A6P7YH14">
    <property type="interactions" value="358"/>
</dbReference>
<feature type="transmembrane region" description="Helical" evidence="12">
    <location>
        <begin position="366"/>
        <end position="391"/>
    </location>
</feature>
<keyword evidence="8" id="KW-0406">Ion transport</keyword>
<dbReference type="PANTHER" id="PTHR21522">
    <property type="entry name" value="PROTON CHANNEL OTOP"/>
    <property type="match status" value="1"/>
</dbReference>
<dbReference type="InterPro" id="IPR004878">
    <property type="entry name" value="Otopetrin"/>
</dbReference>
<dbReference type="GO" id="GO:0015252">
    <property type="term" value="F:proton channel activity"/>
    <property type="evidence" value="ECO:0007669"/>
    <property type="project" value="InterPro"/>
</dbReference>
<keyword evidence="4" id="KW-1003">Cell membrane</keyword>
<keyword evidence="7 12" id="KW-1133">Transmembrane helix</keyword>
<evidence type="ECO:0000313" key="13">
    <source>
        <dbReference type="Proteomes" id="UP000515156"/>
    </source>
</evidence>
<evidence type="ECO:0000256" key="7">
    <source>
        <dbReference type="ARBA" id="ARBA00022989"/>
    </source>
</evidence>
<accession>A0A6P7YH14</accession>
<feature type="transmembrane region" description="Helical" evidence="12">
    <location>
        <begin position="92"/>
        <end position="111"/>
    </location>
</feature>
<proteinExistence type="inferred from homology"/>
<feature type="transmembrane region" description="Helical" evidence="12">
    <location>
        <begin position="167"/>
        <end position="186"/>
    </location>
</feature>
<gene>
    <name evidence="14" type="primary">LOC115472179</name>
</gene>
<keyword evidence="10" id="KW-0407">Ion channel</keyword>
<evidence type="ECO:0000256" key="10">
    <source>
        <dbReference type="ARBA" id="ARBA00023303"/>
    </source>
</evidence>
<feature type="transmembrane region" description="Helical" evidence="12">
    <location>
        <begin position="131"/>
        <end position="155"/>
    </location>
</feature>
<evidence type="ECO:0000256" key="5">
    <source>
        <dbReference type="ARBA" id="ARBA00022692"/>
    </source>
</evidence>
<evidence type="ECO:0000256" key="11">
    <source>
        <dbReference type="SAM" id="MobiDB-lite"/>
    </source>
</evidence>
<keyword evidence="3" id="KW-0813">Transport</keyword>
<keyword evidence="13" id="KW-1185">Reference proteome</keyword>
<evidence type="ECO:0000256" key="1">
    <source>
        <dbReference type="ARBA" id="ARBA00004651"/>
    </source>
</evidence>
<keyword evidence="9 12" id="KW-0472">Membrane</keyword>
<protein>
    <submittedName>
        <fullName evidence="14">Proton channel OTOP2-like</fullName>
    </submittedName>
</protein>
<evidence type="ECO:0000256" key="2">
    <source>
        <dbReference type="ARBA" id="ARBA00006513"/>
    </source>
</evidence>
<keyword evidence="6" id="KW-0375">Hydrogen ion transport</keyword>
<evidence type="ECO:0000256" key="4">
    <source>
        <dbReference type="ARBA" id="ARBA00022475"/>
    </source>
</evidence>
<evidence type="ECO:0000313" key="14">
    <source>
        <dbReference type="RefSeq" id="XP_030062194.1"/>
    </source>
</evidence>
<feature type="region of interest" description="Disordered" evidence="11">
    <location>
        <begin position="1"/>
        <end position="25"/>
    </location>
</feature>
<dbReference type="Pfam" id="PF03189">
    <property type="entry name" value="Otopetrin"/>
    <property type="match status" value="2"/>
</dbReference>
<dbReference type="InParanoid" id="A0A6P7YH14"/>
<name>A0A6P7YH14_9AMPH</name>
<dbReference type="PANTHER" id="PTHR21522:SF35">
    <property type="entry name" value="PROTON CHANNEL OTOP2"/>
    <property type="match status" value="1"/>
</dbReference>
<dbReference type="Proteomes" id="UP000515156">
    <property type="component" value="Chromosome 6"/>
</dbReference>
<dbReference type="OrthoDB" id="6429739at2759"/>
<feature type="transmembrane region" description="Helical" evidence="12">
    <location>
        <begin position="582"/>
        <end position="609"/>
    </location>
</feature>
<dbReference type="KEGG" id="muo:115472179"/>
<evidence type="ECO:0000256" key="9">
    <source>
        <dbReference type="ARBA" id="ARBA00023136"/>
    </source>
</evidence>
<dbReference type="GO" id="GO:0005886">
    <property type="term" value="C:plasma membrane"/>
    <property type="evidence" value="ECO:0007669"/>
    <property type="project" value="UniProtKB-SubCell"/>
</dbReference>